<organism evidence="10">
    <name type="scientific">Phaffia rhodozyma</name>
    <name type="common">Yeast</name>
    <name type="synonym">Xanthophyllomyces dendrorhous</name>
    <dbReference type="NCBI Taxonomy" id="264483"/>
    <lineage>
        <taxon>Eukaryota</taxon>
        <taxon>Fungi</taxon>
        <taxon>Dikarya</taxon>
        <taxon>Basidiomycota</taxon>
        <taxon>Agaricomycotina</taxon>
        <taxon>Tremellomycetes</taxon>
        <taxon>Cystofilobasidiales</taxon>
        <taxon>Mrakiaceae</taxon>
        <taxon>Phaffia</taxon>
    </lineage>
</organism>
<dbReference type="GO" id="GO:0030688">
    <property type="term" value="C:preribosome, small subunit precursor"/>
    <property type="evidence" value="ECO:0007669"/>
    <property type="project" value="TreeGrafter"/>
</dbReference>
<evidence type="ECO:0000256" key="1">
    <source>
        <dbReference type="ARBA" id="ARBA00004604"/>
    </source>
</evidence>
<proteinExistence type="inferred from homology"/>
<evidence type="ECO:0000256" key="2">
    <source>
        <dbReference type="ARBA" id="ARBA00006916"/>
    </source>
</evidence>
<evidence type="ECO:0000256" key="7">
    <source>
        <dbReference type="ARBA" id="ARBA00023242"/>
    </source>
</evidence>
<accession>A0A0F7SME9</accession>
<feature type="compositionally biased region" description="Acidic residues" evidence="9">
    <location>
        <begin position="301"/>
        <end position="312"/>
    </location>
</feature>
<keyword evidence="7" id="KW-0539">Nucleus</keyword>
<comment type="subcellular location">
    <subcellularLocation>
        <location evidence="1">Nucleus</location>
        <location evidence="1">Nucleolus</location>
    </subcellularLocation>
</comment>
<feature type="compositionally biased region" description="Basic and acidic residues" evidence="9">
    <location>
        <begin position="285"/>
        <end position="300"/>
    </location>
</feature>
<name>A0A0F7SME9_PHARH</name>
<evidence type="ECO:0000256" key="6">
    <source>
        <dbReference type="ARBA" id="ARBA00023054"/>
    </source>
</evidence>
<evidence type="ECO:0000313" key="10">
    <source>
        <dbReference type="EMBL" id="CDZ98798.1"/>
    </source>
</evidence>
<reference evidence="10" key="1">
    <citation type="submission" date="2014-08" db="EMBL/GenBank/DDBJ databases">
        <authorList>
            <person name="Sharma Rahul"/>
            <person name="Thines Marco"/>
        </authorList>
    </citation>
    <scope>NUCLEOTIDE SEQUENCE</scope>
</reference>
<evidence type="ECO:0000256" key="8">
    <source>
        <dbReference type="SAM" id="Coils"/>
    </source>
</evidence>
<dbReference type="PANTHER" id="PTHR33911:SF1">
    <property type="entry name" value="RRNA-PROCESSING PROTEIN EFG1"/>
    <property type="match status" value="1"/>
</dbReference>
<dbReference type="PANTHER" id="PTHR33911">
    <property type="entry name" value="RRNA-PROCESSING PROTEIN EFG1"/>
    <property type="match status" value="1"/>
</dbReference>
<evidence type="ECO:0000256" key="9">
    <source>
        <dbReference type="SAM" id="MobiDB-lite"/>
    </source>
</evidence>
<feature type="coiled-coil region" evidence="8">
    <location>
        <begin position="65"/>
        <end position="123"/>
    </location>
</feature>
<protein>
    <recommendedName>
        <fullName evidence="3">rRNA-processing protein EFG1</fullName>
    </recommendedName>
    <alternativeName>
        <fullName evidence="4">rRNA-processing protein efg1</fullName>
    </alternativeName>
</protein>
<feature type="region of interest" description="Disordered" evidence="9">
    <location>
        <begin position="1"/>
        <end position="53"/>
    </location>
</feature>
<comment type="similarity">
    <text evidence="2">Belongs to the EFG1 family.</text>
</comment>
<feature type="compositionally biased region" description="Polar residues" evidence="9">
    <location>
        <begin position="1"/>
        <end position="12"/>
    </location>
</feature>
<dbReference type="InterPro" id="IPR019310">
    <property type="entry name" value="Efg1"/>
</dbReference>
<dbReference type="InterPro" id="IPR050786">
    <property type="entry name" value="EFG1_rRNA-proc"/>
</dbReference>
<evidence type="ECO:0000256" key="4">
    <source>
        <dbReference type="ARBA" id="ARBA00019827"/>
    </source>
</evidence>
<dbReference type="Pfam" id="PF10153">
    <property type="entry name" value="Efg1"/>
    <property type="match status" value="1"/>
</dbReference>
<sequence length="312" mass="34387">MSFNRQPGSSSAHRGKPRNNRPPHVGIAPGSAGSSSTTQQEGEKKPKKFYHRPTAEEIAVEKAKKEGAELGANKLKANLRQAKRLLARDNIPADVRTETERKVKSIEADLEKALSKNDEKKNAAKYHMVKFFERQKLIRRLKPLTKKLSSDSPAEGSKELSKLQKDILDIRVGLNYVLNYPNSQKYISLFPRSTSSAQTGAQSDDENEADDGKVAPQLSKPASKSKGKSTSSDETDTKRWELLEKIRGLMLDGTLPAEPEDAVLHSDQTPSGSSKRKRTGLESLDGSKKTKSSVEEKEPEGIEGDDFFGGDE</sequence>
<keyword evidence="6 8" id="KW-0175">Coiled coil</keyword>
<feature type="region of interest" description="Disordered" evidence="9">
    <location>
        <begin position="195"/>
        <end position="239"/>
    </location>
</feature>
<dbReference type="GO" id="GO:0000462">
    <property type="term" value="P:maturation of SSU-rRNA from tricistronic rRNA transcript (SSU-rRNA, 5.8S rRNA, LSU-rRNA)"/>
    <property type="evidence" value="ECO:0007669"/>
    <property type="project" value="TreeGrafter"/>
</dbReference>
<feature type="region of interest" description="Disordered" evidence="9">
    <location>
        <begin position="251"/>
        <end position="312"/>
    </location>
</feature>
<dbReference type="AlphaFoldDB" id="A0A0F7SME9"/>
<evidence type="ECO:0000256" key="3">
    <source>
        <dbReference type="ARBA" id="ARBA00018689"/>
    </source>
</evidence>
<keyword evidence="5" id="KW-0698">rRNA processing</keyword>
<dbReference type="EMBL" id="LN483345">
    <property type="protein sequence ID" value="CDZ98798.1"/>
    <property type="molecule type" value="Genomic_DNA"/>
</dbReference>
<evidence type="ECO:0000256" key="5">
    <source>
        <dbReference type="ARBA" id="ARBA00022552"/>
    </source>
</evidence>
<dbReference type="GO" id="GO:0005730">
    <property type="term" value="C:nucleolus"/>
    <property type="evidence" value="ECO:0007669"/>
    <property type="project" value="UniProtKB-SubCell"/>
</dbReference>